<comment type="caution">
    <text evidence="2">The sequence shown here is derived from an EMBL/GenBank/DDBJ whole genome shotgun (WGS) entry which is preliminary data.</text>
</comment>
<name>A0AAD3HKK4_9CHLO</name>
<sequence length="119" mass="12909">MWAGPALPVLLCLTLRHHNLARFRAVLHLRMTGRWAPRWPPLLGPMPPQHAAPSGASGLSERSYPSLPEEQRHPALTLATLVASRAAWRGVLQLSESAVQGAGHCKQAGGRRDNLSMKG</sequence>
<accession>A0AAD3HKK4</accession>
<reference evidence="2 3" key="1">
    <citation type="journal article" date="2021" name="Sci. Rep.">
        <title>Genome sequencing of the multicellular alga Astrephomene provides insights into convergent evolution of germ-soma differentiation.</title>
        <authorList>
            <person name="Yamashita S."/>
            <person name="Yamamoto K."/>
            <person name="Matsuzaki R."/>
            <person name="Suzuki S."/>
            <person name="Yamaguchi H."/>
            <person name="Hirooka S."/>
            <person name="Minakuchi Y."/>
            <person name="Miyagishima S."/>
            <person name="Kawachi M."/>
            <person name="Toyoda A."/>
            <person name="Nozaki H."/>
        </authorList>
    </citation>
    <scope>NUCLEOTIDE SEQUENCE [LARGE SCALE GENOMIC DNA]</scope>
    <source>
        <strain evidence="2 3">NIES-4017</strain>
    </source>
</reference>
<feature type="region of interest" description="Disordered" evidence="1">
    <location>
        <begin position="98"/>
        <end position="119"/>
    </location>
</feature>
<evidence type="ECO:0000313" key="3">
    <source>
        <dbReference type="Proteomes" id="UP001054857"/>
    </source>
</evidence>
<organism evidence="2 3">
    <name type="scientific">Astrephomene gubernaculifera</name>
    <dbReference type="NCBI Taxonomy" id="47775"/>
    <lineage>
        <taxon>Eukaryota</taxon>
        <taxon>Viridiplantae</taxon>
        <taxon>Chlorophyta</taxon>
        <taxon>core chlorophytes</taxon>
        <taxon>Chlorophyceae</taxon>
        <taxon>CS clade</taxon>
        <taxon>Chlamydomonadales</taxon>
        <taxon>Astrephomenaceae</taxon>
        <taxon>Astrephomene</taxon>
    </lineage>
</organism>
<feature type="compositionally biased region" description="Basic and acidic residues" evidence="1">
    <location>
        <begin position="110"/>
        <end position="119"/>
    </location>
</feature>
<evidence type="ECO:0000256" key="1">
    <source>
        <dbReference type="SAM" id="MobiDB-lite"/>
    </source>
</evidence>
<dbReference type="EMBL" id="BMAR01000006">
    <property type="protein sequence ID" value="GFR43790.1"/>
    <property type="molecule type" value="Genomic_DNA"/>
</dbReference>
<dbReference type="AlphaFoldDB" id="A0AAD3HKK4"/>
<proteinExistence type="predicted"/>
<gene>
    <name evidence="2" type="ORF">Agub_g4907</name>
</gene>
<protein>
    <submittedName>
        <fullName evidence="2">Uncharacterized protein</fullName>
    </submittedName>
</protein>
<feature type="region of interest" description="Disordered" evidence="1">
    <location>
        <begin position="42"/>
        <end position="70"/>
    </location>
</feature>
<evidence type="ECO:0000313" key="2">
    <source>
        <dbReference type="EMBL" id="GFR43790.1"/>
    </source>
</evidence>
<keyword evidence="3" id="KW-1185">Reference proteome</keyword>
<dbReference type="Proteomes" id="UP001054857">
    <property type="component" value="Unassembled WGS sequence"/>
</dbReference>